<dbReference type="AlphaFoldDB" id="A0A0C2BFA6"/>
<evidence type="ECO:0000313" key="7">
    <source>
        <dbReference type="Proteomes" id="UP000031572"/>
    </source>
</evidence>
<keyword evidence="3" id="KW-0238">DNA-binding</keyword>
<evidence type="ECO:0000256" key="1">
    <source>
        <dbReference type="ARBA" id="ARBA00008857"/>
    </source>
</evidence>
<protein>
    <recommendedName>
        <fullName evidence="5">Tyr recombinase domain-containing protein</fullName>
    </recommendedName>
</protein>
<dbReference type="InterPro" id="IPR011010">
    <property type="entry name" value="DNA_brk_join_enz"/>
</dbReference>
<dbReference type="PANTHER" id="PTHR30349:SF41">
    <property type="entry name" value="INTEGRASE_RECOMBINASE PROTEIN MJ0367-RELATED"/>
    <property type="match status" value="1"/>
</dbReference>
<dbReference type="InterPro" id="IPR002104">
    <property type="entry name" value="Integrase_catalytic"/>
</dbReference>
<dbReference type="PANTHER" id="PTHR30349">
    <property type="entry name" value="PHAGE INTEGRASE-RELATED"/>
    <property type="match status" value="1"/>
</dbReference>
<dbReference type="GO" id="GO:0003677">
    <property type="term" value="F:DNA binding"/>
    <property type="evidence" value="ECO:0007669"/>
    <property type="project" value="UniProtKB-KW"/>
</dbReference>
<feature type="domain" description="Tyr recombinase" evidence="5">
    <location>
        <begin position="134"/>
        <end position="325"/>
    </location>
</feature>
<proteinExistence type="inferred from homology"/>
<sequence length="325" mass="36854">MEQLDLLDLPQIHSGELWLKNPHAAFETWQRSIPHANGFLYAERSVRQHCAMWRRFVHFLDANSLDVRSIQADKLVQFLDCLQSKSGGAAEDSTKRRYLKLLAPVFEHLKKTGVRRGGNPCAPLYKYYRPAPVKNPGALASQEDERFIAAVLTQQPRTWRDYRDQAMMVLIIGSGLYTSEIIGLEMDQIFLDADPPYLHIAAHGKVPERKAPIVAFAREPLRKWLALRATLPLRGERAVFVSGKGGKMLPATLYRKVQSVLKSNSAALRPRGGFGPQVLRNSFLMRQLAKDKPVDVVQQWAGHVELKSTLRYRRLLVNPRGVEAE</sequence>
<dbReference type="OrthoDB" id="8610787at2"/>
<dbReference type="InterPro" id="IPR050090">
    <property type="entry name" value="Tyrosine_recombinase_XerCD"/>
</dbReference>
<evidence type="ECO:0000313" key="6">
    <source>
        <dbReference type="EMBL" id="KIF79900.1"/>
    </source>
</evidence>
<name>A0A0C2BFA6_9BURK</name>
<dbReference type="CDD" id="cd00397">
    <property type="entry name" value="DNA_BRE_C"/>
    <property type="match status" value="1"/>
</dbReference>
<evidence type="ECO:0000256" key="4">
    <source>
        <dbReference type="ARBA" id="ARBA00023172"/>
    </source>
</evidence>
<evidence type="ECO:0000256" key="2">
    <source>
        <dbReference type="ARBA" id="ARBA00022908"/>
    </source>
</evidence>
<comment type="similarity">
    <text evidence="1">Belongs to the 'phage' integrase family.</text>
</comment>
<keyword evidence="7" id="KW-1185">Reference proteome</keyword>
<reference evidence="6 7" key="1">
    <citation type="submission" date="2014-12" db="EMBL/GenBank/DDBJ databases">
        <title>Denitrispirillum autotrophicum gen. nov., sp. nov., Denitrifying, Facultatively Autotrophic Bacteria Isolated from Rice Paddy Soil.</title>
        <authorList>
            <person name="Ishii S."/>
            <person name="Ashida N."/>
            <person name="Ohno H."/>
            <person name="Otsuka S."/>
            <person name="Yokota A."/>
            <person name="Senoo K."/>
        </authorList>
    </citation>
    <scope>NUCLEOTIDE SEQUENCE [LARGE SCALE GENOMIC DNA]</scope>
    <source>
        <strain evidence="6 7">TSA66</strain>
    </source>
</reference>
<keyword evidence="2" id="KW-0229">DNA integration</keyword>
<dbReference type="EMBL" id="JWJG01000028">
    <property type="protein sequence ID" value="KIF79900.1"/>
    <property type="molecule type" value="Genomic_DNA"/>
</dbReference>
<dbReference type="PROSITE" id="PS51898">
    <property type="entry name" value="TYR_RECOMBINASE"/>
    <property type="match status" value="1"/>
</dbReference>
<dbReference type="RefSeq" id="WP_040038811.1">
    <property type="nucleotide sequence ID" value="NZ_JWJG01000028.1"/>
</dbReference>
<comment type="caution">
    <text evidence="6">The sequence shown here is derived from an EMBL/GenBank/DDBJ whole genome shotgun (WGS) entry which is preliminary data.</text>
</comment>
<evidence type="ECO:0000259" key="5">
    <source>
        <dbReference type="PROSITE" id="PS51898"/>
    </source>
</evidence>
<gene>
    <name evidence="6" type="ORF">TSA66_02115</name>
</gene>
<dbReference type="GO" id="GO:0006310">
    <property type="term" value="P:DNA recombination"/>
    <property type="evidence" value="ECO:0007669"/>
    <property type="project" value="UniProtKB-KW"/>
</dbReference>
<keyword evidence="4" id="KW-0233">DNA recombination</keyword>
<dbReference type="InterPro" id="IPR013762">
    <property type="entry name" value="Integrase-like_cat_sf"/>
</dbReference>
<dbReference type="Pfam" id="PF00589">
    <property type="entry name" value="Phage_integrase"/>
    <property type="match status" value="1"/>
</dbReference>
<organism evidence="6 7">
    <name type="scientific">Noviherbaspirillum autotrophicum</name>
    <dbReference type="NCBI Taxonomy" id="709839"/>
    <lineage>
        <taxon>Bacteria</taxon>
        <taxon>Pseudomonadati</taxon>
        <taxon>Pseudomonadota</taxon>
        <taxon>Betaproteobacteria</taxon>
        <taxon>Burkholderiales</taxon>
        <taxon>Oxalobacteraceae</taxon>
        <taxon>Noviherbaspirillum</taxon>
    </lineage>
</organism>
<accession>A0A0C2BFA6</accession>
<dbReference type="GO" id="GO:0015074">
    <property type="term" value="P:DNA integration"/>
    <property type="evidence" value="ECO:0007669"/>
    <property type="project" value="UniProtKB-KW"/>
</dbReference>
<dbReference type="STRING" id="709839.TSA66_02115"/>
<dbReference type="Proteomes" id="UP000031572">
    <property type="component" value="Unassembled WGS sequence"/>
</dbReference>
<evidence type="ECO:0000256" key="3">
    <source>
        <dbReference type="ARBA" id="ARBA00023125"/>
    </source>
</evidence>
<dbReference type="SUPFAM" id="SSF56349">
    <property type="entry name" value="DNA breaking-rejoining enzymes"/>
    <property type="match status" value="1"/>
</dbReference>
<dbReference type="Gene3D" id="1.10.443.10">
    <property type="entry name" value="Intergrase catalytic core"/>
    <property type="match status" value="1"/>
</dbReference>